<dbReference type="InParanoid" id="A0A4V0IMV3"/>
<dbReference type="Pfam" id="PF01826">
    <property type="entry name" value="TIL"/>
    <property type="match status" value="7"/>
</dbReference>
<reference evidence="6 7" key="1">
    <citation type="journal article" date="1998" name="Science">
        <title>Genome sequence of the nematode C. elegans: a platform for investigating biology.</title>
        <authorList>
            <consortium name="The C. elegans sequencing consortium"/>
            <person name="Sulson J.E."/>
            <person name="Waterston R."/>
        </authorList>
    </citation>
    <scope>NUCLEOTIDE SEQUENCE [LARGE SCALE GENOMIC DNA]</scope>
    <source>
        <strain evidence="6 7">Bristol N2</strain>
    </source>
</reference>
<feature type="domain" description="Follistatin-like" evidence="5">
    <location>
        <begin position="410"/>
        <end position="435"/>
    </location>
</feature>
<dbReference type="CDD" id="cd19941">
    <property type="entry name" value="TIL"/>
    <property type="match status" value="6"/>
</dbReference>
<evidence type="ECO:0000256" key="3">
    <source>
        <dbReference type="ARBA" id="ARBA00023157"/>
    </source>
</evidence>
<evidence type="ECO:0000259" key="5">
    <source>
        <dbReference type="SMART" id="SM00274"/>
    </source>
</evidence>
<protein>
    <submittedName>
        <fullName evidence="6">Follistatin-like domain-containing protein</fullName>
    </submittedName>
</protein>
<sequence>MQYIVLLSVLLIGANAQLSATRDQECKENESFQTCGTACEPTCGLPTPTFCTLQCVMGCQCNSGFFRRTSDNRCVEQKDCNVAANETIPIPPPATNLTCPVNEVSNECHNPCTEKKCPQKNAPQVNCLMACQVGCSCMDGFVRNNQGVCVKEAECPAIGSQTCGTNEEPNQCHNACFEKKCPVKPQPLVNCMEKCDIGCSCKKGFLRNRQGQCVNPTECPATGSTLTCSKNEEPNDCHNSCSEAKCPVNPQPFVRCMMRCEKACSCKKGLVRNRQGQCVKLAECPPTGKTDTNPCALVLCKPGHRCTMSTGQATCVPGSTDENPCNLVDCRTGHQCSMSTGKPTCVPDYSDTPSPLFPGNGSDINIQITPCSTMKCSAGTECMEVQKNCTEPPCGFQGVCVNTTEVPVGGCATMRCSAGTTCQEALVKCAKAPCPSHAACIPNSNETLSSCAAVTCPVGEICTETLVQCFVEPCPPLVSCTPINSTVINSTTTSDSGCASVSCPVGERCEETTMACLMAPCPKAVSCVPMNGNQNSTARQGCDVVRCRANEVCEEQKVDCVKAPCPMQVACVSIVHLNSTTPAPGSTCAKNQTMSDCLNTCSEDKCPGMSKSMMCTKHCGQGCACASGYLRSSDGECYKPKDCPPECGQNEEYRCEKCAGTCKNPEPNCPGPKNKSCKRACICAPGFVKKNGKCVTLASCPDHDHTNITCLGTQEYTDCMPKCQQLCSGAQQCETGMEIAMCTPGCVCRPNYKLDSNGDCVHNRHCFKTTECPDNEEWSKCLSNDNQCDLASISMIANKDQCFSGCVCADGFARNNNGTCVASDKC</sequence>
<keyword evidence="3" id="KW-1015">Disulfide bond</keyword>
<keyword evidence="1" id="KW-0646">Protease inhibitor</keyword>
<gene>
    <name evidence="6" type="ORF">CELE_Y69H2.3</name>
    <name evidence="6 8" type="ORF">Y69H2.3</name>
</gene>
<evidence type="ECO:0000313" key="7">
    <source>
        <dbReference type="Proteomes" id="UP000001940"/>
    </source>
</evidence>
<dbReference type="Proteomes" id="UP000001940">
    <property type="component" value="Chromosome V"/>
</dbReference>
<feature type="signal peptide" evidence="4">
    <location>
        <begin position="1"/>
        <end position="16"/>
    </location>
</feature>
<evidence type="ECO:0000256" key="1">
    <source>
        <dbReference type="ARBA" id="ARBA00022690"/>
    </source>
</evidence>
<feature type="domain" description="Follistatin-like" evidence="5">
    <location>
        <begin position="324"/>
        <end position="346"/>
    </location>
</feature>
<evidence type="ECO:0000256" key="2">
    <source>
        <dbReference type="ARBA" id="ARBA00022900"/>
    </source>
</evidence>
<organism evidence="6 7">
    <name type="scientific">Caenorhabditis elegans</name>
    <dbReference type="NCBI Taxonomy" id="6239"/>
    <lineage>
        <taxon>Eukaryota</taxon>
        <taxon>Metazoa</taxon>
        <taxon>Ecdysozoa</taxon>
        <taxon>Nematoda</taxon>
        <taxon>Chromadorea</taxon>
        <taxon>Rhabditida</taxon>
        <taxon>Rhabditina</taxon>
        <taxon>Rhabditomorpha</taxon>
        <taxon>Rhabditoidea</taxon>
        <taxon>Rhabditidae</taxon>
        <taxon>Peloderinae</taxon>
        <taxon>Caenorhabditis</taxon>
    </lineage>
</organism>
<dbReference type="WormBase" id="Y69H2.3j">
    <property type="protein sequence ID" value="CE53190"/>
    <property type="gene ID" value="WBGene00013481"/>
</dbReference>
<keyword evidence="2" id="KW-0722">Serine protease inhibitor</keyword>
<keyword evidence="9" id="KW-1267">Proteomics identification</keyword>
<evidence type="ECO:0000313" key="6">
    <source>
        <dbReference type="EMBL" id="VTW47439.1"/>
    </source>
</evidence>
<dbReference type="InterPro" id="IPR036084">
    <property type="entry name" value="Ser_inhib-like_sf"/>
</dbReference>
<feature type="chain" id="PRO_5020477608" evidence="4">
    <location>
        <begin position="17"/>
        <end position="826"/>
    </location>
</feature>
<feature type="domain" description="Follistatin-like" evidence="5">
    <location>
        <begin position="294"/>
        <end position="316"/>
    </location>
</feature>
<dbReference type="SMART" id="SM00274">
    <property type="entry name" value="FOLN"/>
    <property type="match status" value="3"/>
</dbReference>
<dbReference type="AlphaFoldDB" id="A0A4V0IMV3"/>
<evidence type="ECO:0000313" key="8">
    <source>
        <dbReference type="WormBase" id="Y69H2.3j"/>
    </source>
</evidence>
<accession>A0A4V0IMV3</accession>
<name>A0A4V0IMV3_CAEEL</name>
<dbReference type="OrthoDB" id="152433at2759"/>
<evidence type="ECO:0007829" key="9">
    <source>
        <dbReference type="PeptideAtlas" id="A0A4V0IMV3"/>
    </source>
</evidence>
<dbReference type="GO" id="GO:0004867">
    <property type="term" value="F:serine-type endopeptidase inhibitor activity"/>
    <property type="evidence" value="ECO:0007669"/>
    <property type="project" value="UniProtKB-KW"/>
</dbReference>
<dbReference type="PANTHER" id="PTHR23259">
    <property type="entry name" value="RIDDLE"/>
    <property type="match status" value="1"/>
</dbReference>
<keyword evidence="4" id="KW-0732">Signal</keyword>
<evidence type="ECO:0000256" key="4">
    <source>
        <dbReference type="SAM" id="SignalP"/>
    </source>
</evidence>
<dbReference type="Gene3D" id="2.10.25.10">
    <property type="entry name" value="Laminin"/>
    <property type="match status" value="8"/>
</dbReference>
<dbReference type="EMBL" id="BX284605">
    <property type="protein sequence ID" value="VTW47439.1"/>
    <property type="molecule type" value="Genomic_DNA"/>
</dbReference>
<dbReference type="PANTHER" id="PTHR23259:SF70">
    <property type="entry name" value="ACCESSORY GLAND PROTEIN ACP62F-RELATED"/>
    <property type="match status" value="1"/>
</dbReference>
<keyword evidence="7" id="KW-1185">Reference proteome</keyword>
<dbReference type="AGR" id="WB:WBGene00013481"/>
<dbReference type="InterPro" id="IPR002919">
    <property type="entry name" value="TIL_dom"/>
</dbReference>
<dbReference type="ExpressionAtlas" id="A0A4V0IMV3">
    <property type="expression patterns" value="baseline and differential"/>
</dbReference>
<dbReference type="InterPro" id="IPR051368">
    <property type="entry name" value="SerProtInhib-TIL_Domain"/>
</dbReference>
<proteinExistence type="evidence at protein level"/>
<dbReference type="InterPro" id="IPR003645">
    <property type="entry name" value="Fol_N"/>
</dbReference>
<dbReference type="SUPFAM" id="SSF57567">
    <property type="entry name" value="Serine protease inhibitors"/>
    <property type="match status" value="8"/>
</dbReference>